<dbReference type="OrthoDB" id="9812579at2"/>
<dbReference type="PRINTS" id="PR00038">
    <property type="entry name" value="HTHLUXR"/>
</dbReference>
<dbReference type="Gene3D" id="1.10.10.10">
    <property type="entry name" value="Winged helix-like DNA-binding domain superfamily/Winged helix DNA-binding domain"/>
    <property type="match status" value="1"/>
</dbReference>
<evidence type="ECO:0000259" key="1">
    <source>
        <dbReference type="PROSITE" id="PS50043"/>
    </source>
</evidence>
<dbReference type="SMART" id="SM00421">
    <property type="entry name" value="HTH_LUXR"/>
    <property type="match status" value="1"/>
</dbReference>
<dbReference type="Pfam" id="PF25872">
    <property type="entry name" value="HTH_77"/>
    <property type="match status" value="1"/>
</dbReference>
<name>A0A1H0IH51_9PSEU</name>
<dbReference type="Gene3D" id="1.25.40.10">
    <property type="entry name" value="Tetratricopeptide repeat domain"/>
    <property type="match status" value="1"/>
</dbReference>
<evidence type="ECO:0000313" key="3">
    <source>
        <dbReference type="Proteomes" id="UP000199651"/>
    </source>
</evidence>
<dbReference type="InterPro" id="IPR058852">
    <property type="entry name" value="HTH_77"/>
</dbReference>
<dbReference type="InterPro" id="IPR036388">
    <property type="entry name" value="WH-like_DNA-bd_sf"/>
</dbReference>
<proteinExistence type="predicted"/>
<keyword evidence="2" id="KW-0808">Transferase</keyword>
<dbReference type="PANTHER" id="PTHR47691">
    <property type="entry name" value="REGULATOR-RELATED"/>
    <property type="match status" value="1"/>
</dbReference>
<dbReference type="InterPro" id="IPR016032">
    <property type="entry name" value="Sig_transdc_resp-reg_C-effctor"/>
</dbReference>
<dbReference type="CDD" id="cd06170">
    <property type="entry name" value="LuxR_C_like"/>
    <property type="match status" value="1"/>
</dbReference>
<protein>
    <submittedName>
        <fullName evidence="2">Non-specific serine/threonine protein kinase</fullName>
    </submittedName>
</protein>
<keyword evidence="2" id="KW-0723">Serine/threonine-protein kinase</keyword>
<keyword evidence="3" id="KW-1185">Reference proteome</keyword>
<dbReference type="InterPro" id="IPR027417">
    <property type="entry name" value="P-loop_NTPase"/>
</dbReference>
<dbReference type="Proteomes" id="UP000199651">
    <property type="component" value="Unassembled WGS sequence"/>
</dbReference>
<organism evidence="2 3">
    <name type="scientific">Actinokineospora alba</name>
    <dbReference type="NCBI Taxonomy" id="504798"/>
    <lineage>
        <taxon>Bacteria</taxon>
        <taxon>Bacillati</taxon>
        <taxon>Actinomycetota</taxon>
        <taxon>Actinomycetes</taxon>
        <taxon>Pseudonocardiales</taxon>
        <taxon>Pseudonocardiaceae</taxon>
        <taxon>Actinokineospora</taxon>
    </lineage>
</organism>
<dbReference type="PROSITE" id="PS50043">
    <property type="entry name" value="HTH_LUXR_2"/>
    <property type="match status" value="1"/>
</dbReference>
<keyword evidence="2" id="KW-0418">Kinase</keyword>
<dbReference type="InterPro" id="IPR049945">
    <property type="entry name" value="AAA_22"/>
</dbReference>
<accession>A0A1H0IH51</accession>
<reference evidence="3" key="1">
    <citation type="submission" date="2016-10" db="EMBL/GenBank/DDBJ databases">
        <authorList>
            <person name="Varghese N."/>
            <person name="Submissions S."/>
        </authorList>
    </citation>
    <scope>NUCLEOTIDE SEQUENCE [LARGE SCALE GENOMIC DNA]</scope>
    <source>
        <strain evidence="3">IBRC-M 10655</strain>
    </source>
</reference>
<dbReference type="Pfam" id="PF13401">
    <property type="entry name" value="AAA_22"/>
    <property type="match status" value="1"/>
</dbReference>
<dbReference type="InterPro" id="IPR011990">
    <property type="entry name" value="TPR-like_helical_dom_sf"/>
</dbReference>
<dbReference type="GO" id="GO:0004674">
    <property type="term" value="F:protein serine/threonine kinase activity"/>
    <property type="evidence" value="ECO:0007669"/>
    <property type="project" value="UniProtKB-KW"/>
</dbReference>
<dbReference type="AlphaFoldDB" id="A0A1H0IH51"/>
<feature type="domain" description="HTH luxR-type" evidence="1">
    <location>
        <begin position="703"/>
        <end position="768"/>
    </location>
</feature>
<dbReference type="SUPFAM" id="SSF52540">
    <property type="entry name" value="P-loop containing nucleoside triphosphate hydrolases"/>
    <property type="match status" value="1"/>
</dbReference>
<evidence type="ECO:0000313" key="2">
    <source>
        <dbReference type="EMBL" id="SDO30620.1"/>
    </source>
</evidence>
<dbReference type="Gene3D" id="3.40.50.300">
    <property type="entry name" value="P-loop containing nucleotide triphosphate hydrolases"/>
    <property type="match status" value="1"/>
</dbReference>
<dbReference type="SUPFAM" id="SSF48452">
    <property type="entry name" value="TPR-like"/>
    <property type="match status" value="1"/>
</dbReference>
<dbReference type="EMBL" id="FNJB01000002">
    <property type="protein sequence ID" value="SDO30620.1"/>
    <property type="molecule type" value="Genomic_DNA"/>
</dbReference>
<gene>
    <name evidence="2" type="ORF">SAMN05192558_102552</name>
</gene>
<dbReference type="GO" id="GO:0006355">
    <property type="term" value="P:regulation of DNA-templated transcription"/>
    <property type="evidence" value="ECO:0007669"/>
    <property type="project" value="InterPro"/>
</dbReference>
<dbReference type="InterPro" id="IPR000792">
    <property type="entry name" value="Tscrpt_reg_LuxR_C"/>
</dbReference>
<dbReference type="STRING" id="504798.SAMN05421871_108251"/>
<sequence>MSVSIAVAARFSGDRLPVEVTSYVGRGDEIREVKRLLGIAPLVTLTGPGGVGKTRLAMRVATSTRASFDDVVFVGLADLHDPKLLVNTVADRLGLGDRSTRAPIDLVVDFLRARRLLLVLDNCEHLIEASAHFAQAILISCPDVVILATSRQSLGVGGEHVMPVPPLAVPDLGESAAAVYQYDAVRLFIDRATAVVPSFTITDDDVDAVIQLCRSLDGLPLAFELAAVRLRSLSVRQLADRLSKRFTLLTRANRATPSRHETLEALIDWSHQLCTEQERLLWARVAVFPGGFDLEAAEAVCCGDDLTCDDLLDMLDSLIDKSILLREEHDGQVRFRMLETLRQYGEDRLRADGDLTTLRRRHRDWCREVTRDFGAKWIGPGQLALVQKIDQEHANLRQALDFCLGDPAEASVGLRMVTEIRDYWLIRGLTEGRIWAGRLLAAAAPDTPEWAAAAWVEAFLALVQGDMDAYAARLAEVSEVAERIDDASARAYADQVHAYAALMANEGEKAAELFGRALDAFVAQGDLGGELWATFNHGLAVSLTGDLETGRAVMRACADRCASLGEATFQCWALWSLSAAEYLHGEYERSLEAGLEVLRLQREVDHRVILGFSLNVLSGCAVHRGEYRRAARLFGASVTVFQLVGASPTNYVAFAEGMRRDMELTTAALGIEVAGAEFMVGTKLPTDTAVSYALGEDITRPAPESDEPRLTKREREVAELVAKGMTNKEIAKALVISLRTAETHIDHIRTKLGFSNRAQIAAWISRVQHSEH</sequence>
<dbReference type="PANTHER" id="PTHR47691:SF3">
    <property type="entry name" value="HTH-TYPE TRANSCRIPTIONAL REGULATOR RV0890C-RELATED"/>
    <property type="match status" value="1"/>
</dbReference>
<dbReference type="Pfam" id="PF00196">
    <property type="entry name" value="GerE"/>
    <property type="match status" value="1"/>
</dbReference>
<dbReference type="SUPFAM" id="SSF46894">
    <property type="entry name" value="C-terminal effector domain of the bipartite response regulators"/>
    <property type="match status" value="1"/>
</dbReference>
<dbReference type="GO" id="GO:0003677">
    <property type="term" value="F:DNA binding"/>
    <property type="evidence" value="ECO:0007669"/>
    <property type="project" value="InterPro"/>
</dbReference>
<dbReference type="PRINTS" id="PR00364">
    <property type="entry name" value="DISEASERSIST"/>
</dbReference>
<dbReference type="GO" id="GO:0016887">
    <property type="term" value="F:ATP hydrolysis activity"/>
    <property type="evidence" value="ECO:0007669"/>
    <property type="project" value="InterPro"/>
</dbReference>